<organism evidence="1">
    <name type="scientific">Cacopsylla melanoneura</name>
    <dbReference type="NCBI Taxonomy" id="428564"/>
    <lineage>
        <taxon>Eukaryota</taxon>
        <taxon>Metazoa</taxon>
        <taxon>Ecdysozoa</taxon>
        <taxon>Arthropoda</taxon>
        <taxon>Hexapoda</taxon>
        <taxon>Insecta</taxon>
        <taxon>Pterygota</taxon>
        <taxon>Neoptera</taxon>
        <taxon>Paraneoptera</taxon>
        <taxon>Hemiptera</taxon>
        <taxon>Sternorrhyncha</taxon>
        <taxon>Psylloidea</taxon>
        <taxon>Psyllidae</taxon>
        <taxon>Psyllinae</taxon>
        <taxon>Cacopsylla</taxon>
    </lineage>
</organism>
<dbReference type="AlphaFoldDB" id="A0A8D8WBV0"/>
<protein>
    <submittedName>
        <fullName evidence="1">Phosphatidylethanolamine-binding protein homolog F40A3.3</fullName>
    </submittedName>
</protein>
<reference evidence="1" key="1">
    <citation type="submission" date="2021-05" db="EMBL/GenBank/DDBJ databases">
        <authorList>
            <person name="Alioto T."/>
            <person name="Alioto T."/>
            <person name="Gomez Garrido J."/>
        </authorList>
    </citation>
    <scope>NUCLEOTIDE SEQUENCE</scope>
</reference>
<dbReference type="EMBL" id="HBUF01172416">
    <property type="protein sequence ID" value="CAG6653193.1"/>
    <property type="molecule type" value="Transcribed_RNA"/>
</dbReference>
<evidence type="ECO:0000313" key="1">
    <source>
        <dbReference type="EMBL" id="CAG6653193.1"/>
    </source>
</evidence>
<dbReference type="InterPro" id="IPR035810">
    <property type="entry name" value="PEBP_euk"/>
</dbReference>
<dbReference type="Gene3D" id="3.90.280.10">
    <property type="entry name" value="PEBP-like"/>
    <property type="match status" value="1"/>
</dbReference>
<dbReference type="InterPro" id="IPR036610">
    <property type="entry name" value="PEBP-like_sf"/>
</dbReference>
<dbReference type="PANTHER" id="PTHR11362">
    <property type="entry name" value="PHOSPHATIDYLETHANOLAMINE-BINDING PROTEIN"/>
    <property type="match status" value="1"/>
</dbReference>
<dbReference type="SUPFAM" id="SSF49777">
    <property type="entry name" value="PEBP-like"/>
    <property type="match status" value="1"/>
</dbReference>
<accession>A0A8D8WBV0</accession>
<sequence length="220" mass="24591">MAANLITGLSLIPKCRTFLQTKLSSFYLSASYSANKMDIASKLKELEVIPDVIKTAPSELLKVEYAGNNSVNLGNELTPTQVQDAPKVTWNADPKENYLLCMTDPDAPSRKEPTFREWHHWLMGNIKGGDLEGADFLSRYIGAGPPPDTGLHRYVFLLYKQPKFIVFDETRLLANSADGRANFSISKFAEKYGLGEPIAVNFFQAKYDDYVPILYKQLGA</sequence>
<dbReference type="CDD" id="cd00866">
    <property type="entry name" value="PEBP_euk"/>
    <property type="match status" value="1"/>
</dbReference>
<name>A0A8D8WBV0_9HEMI</name>
<dbReference type="Pfam" id="PF01161">
    <property type="entry name" value="PBP"/>
    <property type="match status" value="1"/>
</dbReference>
<dbReference type="InterPro" id="IPR008914">
    <property type="entry name" value="PEBP"/>
</dbReference>
<proteinExistence type="predicted"/>
<dbReference type="PANTHER" id="PTHR11362:SF82">
    <property type="entry name" value="PHOSPHATIDYLETHANOLAMINE-BINDING PROTEIN 4"/>
    <property type="match status" value="1"/>
</dbReference>